<feature type="repeat" description="RCC1" evidence="1">
    <location>
        <begin position="407"/>
        <end position="472"/>
    </location>
</feature>
<name>A0A1J7IFN1_9PEZI</name>
<dbReference type="GO" id="GO:0005743">
    <property type="term" value="C:mitochondrial inner membrane"/>
    <property type="evidence" value="ECO:0007669"/>
    <property type="project" value="TreeGrafter"/>
</dbReference>
<dbReference type="PROSITE" id="PS00626">
    <property type="entry name" value="RCC1_2"/>
    <property type="match status" value="1"/>
</dbReference>
<dbReference type="InterPro" id="IPR009091">
    <property type="entry name" value="RCC1/BLIP-II"/>
</dbReference>
<dbReference type="FunFam" id="2.130.10.30:FF:000027">
    <property type="entry name" value="Protein FMP25, mitochondrial"/>
    <property type="match status" value="1"/>
</dbReference>
<dbReference type="PRINTS" id="PR00633">
    <property type="entry name" value="RCCNDNSATION"/>
</dbReference>
<dbReference type="OrthoDB" id="10256179at2759"/>
<dbReference type="InParanoid" id="A0A1J7IFN1"/>
<accession>A0A1J7IFN1</accession>
<dbReference type="PANTHER" id="PTHR47563:SF1">
    <property type="entry name" value="PROTEIN FMP25, MITOCHONDRIAL"/>
    <property type="match status" value="1"/>
</dbReference>
<dbReference type="InterPro" id="IPR000408">
    <property type="entry name" value="Reg_chr_condens"/>
</dbReference>
<evidence type="ECO:0000256" key="2">
    <source>
        <dbReference type="SAM" id="MobiDB-lite"/>
    </source>
</evidence>
<feature type="region of interest" description="Disordered" evidence="2">
    <location>
        <begin position="376"/>
        <end position="395"/>
    </location>
</feature>
<evidence type="ECO:0000256" key="1">
    <source>
        <dbReference type="PROSITE-ProRule" id="PRU00235"/>
    </source>
</evidence>
<organism evidence="3 4">
    <name type="scientific">Coniochaeta ligniaria NRRL 30616</name>
    <dbReference type="NCBI Taxonomy" id="1408157"/>
    <lineage>
        <taxon>Eukaryota</taxon>
        <taxon>Fungi</taxon>
        <taxon>Dikarya</taxon>
        <taxon>Ascomycota</taxon>
        <taxon>Pezizomycotina</taxon>
        <taxon>Sordariomycetes</taxon>
        <taxon>Sordariomycetidae</taxon>
        <taxon>Coniochaetales</taxon>
        <taxon>Coniochaetaceae</taxon>
        <taxon>Coniochaeta</taxon>
    </lineage>
</organism>
<dbReference type="STRING" id="1408157.A0A1J7IFN1"/>
<evidence type="ECO:0000313" key="4">
    <source>
        <dbReference type="Proteomes" id="UP000182658"/>
    </source>
</evidence>
<feature type="region of interest" description="Disordered" evidence="2">
    <location>
        <begin position="55"/>
        <end position="75"/>
    </location>
</feature>
<dbReference type="Gene3D" id="2.130.10.30">
    <property type="entry name" value="Regulator of chromosome condensation 1/beta-lactamase-inhibitor protein II"/>
    <property type="match status" value="1"/>
</dbReference>
<protein>
    <submittedName>
        <fullName evidence="3">RCC1/BLIP-II protein</fullName>
    </submittedName>
</protein>
<proteinExistence type="predicted"/>
<reference evidence="3 4" key="1">
    <citation type="submission" date="2016-10" db="EMBL/GenBank/DDBJ databases">
        <title>Draft genome sequence of Coniochaeta ligniaria NRRL30616, a lignocellulolytic fungus for bioabatement of inhibitors in plant biomass hydrolysates.</title>
        <authorList>
            <consortium name="DOE Joint Genome Institute"/>
            <person name="Jimenez D.J."/>
            <person name="Hector R.E."/>
            <person name="Riley R."/>
            <person name="Sun H."/>
            <person name="Grigoriev I.V."/>
            <person name="Van Elsas J.D."/>
            <person name="Nichols N.N."/>
        </authorList>
    </citation>
    <scope>NUCLEOTIDE SEQUENCE [LARGE SCALE GENOMIC DNA]</scope>
    <source>
        <strain evidence="3 4">NRRL 30616</strain>
    </source>
</reference>
<dbReference type="EMBL" id="KV875100">
    <property type="protein sequence ID" value="OIW26503.1"/>
    <property type="molecule type" value="Genomic_DNA"/>
</dbReference>
<dbReference type="InterPro" id="IPR053245">
    <property type="entry name" value="MitoProcess-Associated"/>
</dbReference>
<gene>
    <name evidence="3" type="ORF">CONLIGDRAFT_620346</name>
</gene>
<dbReference type="AlphaFoldDB" id="A0A1J7IFN1"/>
<dbReference type="Pfam" id="PF13540">
    <property type="entry name" value="RCC1_2"/>
    <property type="match status" value="1"/>
</dbReference>
<feature type="repeat" description="RCC1" evidence="1">
    <location>
        <begin position="309"/>
        <end position="370"/>
    </location>
</feature>
<dbReference type="PROSITE" id="PS50012">
    <property type="entry name" value="RCC1_3"/>
    <property type="match status" value="3"/>
</dbReference>
<dbReference type="Proteomes" id="UP000182658">
    <property type="component" value="Unassembled WGS sequence"/>
</dbReference>
<keyword evidence="4" id="KW-1185">Reference proteome</keyword>
<feature type="repeat" description="RCC1" evidence="1">
    <location>
        <begin position="245"/>
        <end position="308"/>
    </location>
</feature>
<dbReference type="FunCoup" id="A0A1J7IFN1">
    <property type="interactions" value="21"/>
</dbReference>
<evidence type="ECO:0000313" key="3">
    <source>
        <dbReference type="EMBL" id="OIW26503.1"/>
    </source>
</evidence>
<dbReference type="PANTHER" id="PTHR47563">
    <property type="entry name" value="PROTEIN FMP25, MITOCHONDRIAL"/>
    <property type="match status" value="1"/>
</dbReference>
<feature type="compositionally biased region" description="Basic and acidic residues" evidence="2">
    <location>
        <begin position="55"/>
        <end position="68"/>
    </location>
</feature>
<dbReference type="GO" id="GO:0034551">
    <property type="term" value="P:mitochondrial respiratory chain complex III assembly"/>
    <property type="evidence" value="ECO:0007669"/>
    <property type="project" value="TreeGrafter"/>
</dbReference>
<dbReference type="SUPFAM" id="SSF50985">
    <property type="entry name" value="RCC1/BLIP-II"/>
    <property type="match status" value="1"/>
</dbReference>
<sequence length="581" mass="61999">MRYSTEPTSKGRPWLRILGLAAVGIAGAGAVVAYPILFPAEPPPGPKVVEIEFEKPRKQPASKEENREIVSSQHVQVKKSWENPGVYAWGSNTGKVAAPDSNETVVKSPRRIPYFDGQILRDLKLDRNFGAAVTEQGDLVQWGTGFDKDDPKPAVTLAGKDLVKVSLSSDRIIGLSSSGSVYSIPVARSDQESGEKETGGSSWLPFWSGLAPISYRTLKPDLKVGEKVTDIKSGLEHCLLLTSKGRVFTAASSSEGYPARGQLGVPGVTWATRPSGPYDEPLEVPALKGFRVKEIAAGDYHSMVLDKEGRVFGFGDNSTGQLGLEPQLDAPFVDAPSLVPVNTLYRGTGQTPRVTSIAAGGSNSFFTVDASKNPAADNTANTNNAANTDSAGNTDITRAGNTAPIQADTWACGEGIHGSLGTGRWTHVSQEPTKIKALSNLREFDEKTNKVVPIRLASLSVGSSHAAAVMDNVTRTVSARGGNGGSENDTNYGADVLWWGGNEHYQLGTGKRNNVANPTYIAPLDERAGRGRKEGKEEDVHRFQIAPRTTVRIGEGGQGRKADVEQRVECGRFVSAVYSAA</sequence>